<feature type="domain" description="RPAP1/MINIYO-like TPR repeats" evidence="1">
    <location>
        <begin position="259"/>
        <end position="412"/>
    </location>
</feature>
<evidence type="ECO:0000259" key="1">
    <source>
        <dbReference type="Pfam" id="PF25766"/>
    </source>
</evidence>
<reference evidence="2 3" key="1">
    <citation type="submission" date="2024-11" db="EMBL/GenBank/DDBJ databases">
        <title>Adaptive evolution of stress response genes in parasites aligns with host niche diversity.</title>
        <authorList>
            <person name="Hahn C."/>
            <person name="Resl P."/>
        </authorList>
    </citation>
    <scope>NUCLEOTIDE SEQUENCE [LARGE SCALE GENOMIC DNA]</scope>
    <source>
        <strain evidence="2">EGGRZ-B1_66</strain>
        <tissue evidence="2">Body</tissue>
    </source>
</reference>
<gene>
    <name evidence="2" type="ORF">Ciccas_000155</name>
</gene>
<dbReference type="AlphaFoldDB" id="A0ABD2QNR1"/>
<dbReference type="EMBL" id="JBJKFK010000008">
    <property type="protein sequence ID" value="KAL3321160.1"/>
    <property type="molecule type" value="Genomic_DNA"/>
</dbReference>
<evidence type="ECO:0000313" key="3">
    <source>
        <dbReference type="Proteomes" id="UP001626550"/>
    </source>
</evidence>
<name>A0ABD2QNR1_9PLAT</name>
<keyword evidence="3" id="KW-1185">Reference proteome</keyword>
<organism evidence="2 3">
    <name type="scientific">Cichlidogyrus casuarinus</name>
    <dbReference type="NCBI Taxonomy" id="1844966"/>
    <lineage>
        <taxon>Eukaryota</taxon>
        <taxon>Metazoa</taxon>
        <taxon>Spiralia</taxon>
        <taxon>Lophotrochozoa</taxon>
        <taxon>Platyhelminthes</taxon>
        <taxon>Monogenea</taxon>
        <taxon>Monopisthocotylea</taxon>
        <taxon>Dactylogyridea</taxon>
        <taxon>Ancyrocephalidae</taxon>
        <taxon>Cichlidogyrus</taxon>
    </lineage>
</organism>
<evidence type="ECO:0000313" key="2">
    <source>
        <dbReference type="EMBL" id="KAL3321160.1"/>
    </source>
</evidence>
<sequence length="474" mass="54621">MGLSICLRHEHLKASTLRCYFWPPLDQFQTPSAHFVNQNPRLLPLIHALVRWCQTRSSQCPKMTQALLDWAQAFARNRSSPWHSRLHLLVHLETGILATINTLMESAPEVSLKLVSNLDSGQEPVLGVIMEHLQLRSLQQNEGEQLELVKRGFQLLLGHVTTLKRSNLSILDSLVPIDWIFAPFLWQFQQVVAVSAEDEKVNQVLPYVRFLAETDIGQSLWQFTRDEFCDLSRLSYLMLAIVASLENSLGLGFGETTRAMQWLLHDVMDTCSVRQNRLQQLPLNLPSFFDIYCQYLVSFAAASYGSELLASLVLWPASLDAKYATTIWSEENLTALTCIGLHPVPGEGDQFPFSLKERFFGEEQQQQAAEDTLLRSMATCIFSGKITVQKHPFLALWAVHLLNRFIYSHDNRQSALFTKLSCMLRMWKEREIVALLLMYKRPNLERKSCDPYQYFDLYDQLPQSRELFYQKIMQ</sequence>
<dbReference type="Pfam" id="PF25766">
    <property type="entry name" value="TPR_RPAP1"/>
    <property type="match status" value="1"/>
</dbReference>
<proteinExistence type="predicted"/>
<protein>
    <recommendedName>
        <fullName evidence="1">RPAP1/MINIYO-like TPR repeats domain-containing protein</fullName>
    </recommendedName>
</protein>
<comment type="caution">
    <text evidence="2">The sequence shown here is derived from an EMBL/GenBank/DDBJ whole genome shotgun (WGS) entry which is preliminary data.</text>
</comment>
<accession>A0ABD2QNR1</accession>
<dbReference type="InterPro" id="IPR057989">
    <property type="entry name" value="TPR_RPAP1/MINIYO-like"/>
</dbReference>
<dbReference type="Proteomes" id="UP001626550">
    <property type="component" value="Unassembled WGS sequence"/>
</dbReference>